<dbReference type="InterPro" id="IPR050215">
    <property type="entry name" value="Thiolase-like_sf_Thiolase"/>
</dbReference>
<dbReference type="GO" id="GO:0005737">
    <property type="term" value="C:cytoplasm"/>
    <property type="evidence" value="ECO:0007669"/>
    <property type="project" value="UniProtKB-ARBA"/>
</dbReference>
<keyword evidence="6" id="KW-0276">Fatty acid metabolism</keyword>
<dbReference type="EMBL" id="CP013002">
    <property type="protein sequence ID" value="ALL14780.1"/>
    <property type="molecule type" value="Genomic_DNA"/>
</dbReference>
<evidence type="ECO:0000256" key="6">
    <source>
        <dbReference type="ARBA" id="ARBA00022832"/>
    </source>
</evidence>
<keyword evidence="5" id="KW-0583">PHB biosynthesis</keyword>
<protein>
    <recommendedName>
        <fullName evidence="11">acetyl-CoA C-acyltransferase</fullName>
        <ecNumber evidence="11">2.3.1.16</ecNumber>
    </recommendedName>
</protein>
<accession>A0A0P0P399</accession>
<dbReference type="InterPro" id="IPR002155">
    <property type="entry name" value="Thiolase"/>
</dbReference>
<evidence type="ECO:0000256" key="9">
    <source>
        <dbReference type="ARBA" id="ARBA00023140"/>
    </source>
</evidence>
<sequence>MREAVIVSYARTGLAKSVRGGFNNTHGAAMAGHAIQHAVARAGLEGAEVEDVALGCGGPEGATGMNVARNAAMWAGLPVTTSGHTINRFCSSGLQAIATAANYVRNDGADVAVGGGVESISLVNAGGHMNRFHITEEKLMKSHPALWMAMIDTADIVAKRYNVSREYQDEYALRSQQRIAAAQAAGLFKDEIVPMATKMKVVNKETKEESFVDYVVDKDECNRADTTLEGLSSLKPVMGEGKFVTAGNASQLSDGAAAVVVMEAAEAARRGLTPLGAFRGFAVAGCEPDEMGIGPVFAVPRLLERHGLKVDDIDLWELNEAFASQCLYSRDRLGIDPEKYNVNGGSIAIGHPFGMTGARCAGHLLMEGKRRGAKLGVVTMCIGGGMGAAGLFEIY</sequence>
<dbReference type="InterPro" id="IPR020617">
    <property type="entry name" value="Thiolase_C"/>
</dbReference>
<feature type="domain" description="Thiolase C-terminal" evidence="16">
    <location>
        <begin position="273"/>
        <end position="393"/>
    </location>
</feature>
<dbReference type="RefSeq" id="WP_062150060.1">
    <property type="nucleotide sequence ID" value="NZ_CP013002.1"/>
</dbReference>
<keyword evidence="10 14" id="KW-0012">Acyltransferase</keyword>
<dbReference type="PANTHER" id="PTHR43853:SF8">
    <property type="entry name" value="3-KETOACYL-COA THIOLASE, PEROXISOMAL"/>
    <property type="match status" value="1"/>
</dbReference>
<comment type="pathway">
    <text evidence="2">Lipid metabolism.</text>
</comment>
<feature type="domain" description="Thiolase N-terminal" evidence="15">
    <location>
        <begin position="5"/>
        <end position="264"/>
    </location>
</feature>
<dbReference type="InterPro" id="IPR020610">
    <property type="entry name" value="Thiolase_AS"/>
</dbReference>
<dbReference type="Gene3D" id="3.40.47.10">
    <property type="match status" value="1"/>
</dbReference>
<dbReference type="InterPro" id="IPR020615">
    <property type="entry name" value="Thiolase_acyl_enz_int_AS"/>
</dbReference>
<keyword evidence="9" id="KW-0576">Peroxisome</keyword>
<evidence type="ECO:0000259" key="16">
    <source>
        <dbReference type="Pfam" id="PF02803"/>
    </source>
</evidence>
<keyword evidence="4 14" id="KW-0808">Transferase</keyword>
<comment type="pathway">
    <text evidence="12">Metabolic intermediate biosynthesis; (R)-mevalonate biosynthesis; (R)-mevalonate from acetyl-CoA: step 1/3.</text>
</comment>
<dbReference type="GO" id="GO:0010124">
    <property type="term" value="P:phenylacetate catabolic process"/>
    <property type="evidence" value="ECO:0007669"/>
    <property type="project" value="TreeGrafter"/>
</dbReference>
<dbReference type="InterPro" id="IPR016039">
    <property type="entry name" value="Thiolase-like"/>
</dbReference>
<dbReference type="Proteomes" id="UP000056905">
    <property type="component" value="Chromosome"/>
</dbReference>
<comment type="similarity">
    <text evidence="3 14">Belongs to the thiolase-like superfamily. Thiolase family.</text>
</comment>
<dbReference type="AlphaFoldDB" id="A0A0P0P399"/>
<evidence type="ECO:0000256" key="7">
    <source>
        <dbReference type="ARBA" id="ARBA00022946"/>
    </source>
</evidence>
<evidence type="ECO:0000256" key="13">
    <source>
        <dbReference type="PIRSR" id="PIRSR000429-1"/>
    </source>
</evidence>
<dbReference type="InterPro" id="IPR020616">
    <property type="entry name" value="Thiolase_N"/>
</dbReference>
<dbReference type="PIRSF" id="PIRSF000429">
    <property type="entry name" value="Ac-CoA_Ac_transf"/>
    <property type="match status" value="1"/>
</dbReference>
<dbReference type="GO" id="GO:0006635">
    <property type="term" value="P:fatty acid beta-oxidation"/>
    <property type="evidence" value="ECO:0007669"/>
    <property type="project" value="TreeGrafter"/>
</dbReference>
<evidence type="ECO:0000256" key="12">
    <source>
        <dbReference type="ARBA" id="ARBA00037924"/>
    </source>
</evidence>
<dbReference type="eggNOG" id="COG0183">
    <property type="taxonomic scope" value="Bacteria"/>
</dbReference>
<evidence type="ECO:0000256" key="8">
    <source>
        <dbReference type="ARBA" id="ARBA00023098"/>
    </source>
</evidence>
<evidence type="ECO:0000256" key="4">
    <source>
        <dbReference type="ARBA" id="ARBA00022679"/>
    </source>
</evidence>
<dbReference type="FunFam" id="3.40.47.10:FF:000010">
    <property type="entry name" value="Acetyl-CoA acetyltransferase (Thiolase)"/>
    <property type="match status" value="1"/>
</dbReference>
<keyword evidence="8" id="KW-0443">Lipid metabolism</keyword>
<dbReference type="PROSITE" id="PS00737">
    <property type="entry name" value="THIOLASE_2"/>
    <property type="match status" value="1"/>
</dbReference>
<evidence type="ECO:0000256" key="14">
    <source>
        <dbReference type="RuleBase" id="RU003557"/>
    </source>
</evidence>
<keyword evidence="7" id="KW-0809">Transit peptide</keyword>
<dbReference type="PROSITE" id="PS00098">
    <property type="entry name" value="THIOLASE_1"/>
    <property type="match status" value="1"/>
</dbReference>
<dbReference type="CDD" id="cd00751">
    <property type="entry name" value="thiolase"/>
    <property type="match status" value="1"/>
</dbReference>
<dbReference type="NCBIfam" id="TIGR01930">
    <property type="entry name" value="AcCoA-C-Actrans"/>
    <property type="match status" value="1"/>
</dbReference>
<dbReference type="GO" id="GO:0042619">
    <property type="term" value="P:poly-hydroxybutyrate biosynthetic process"/>
    <property type="evidence" value="ECO:0007669"/>
    <property type="project" value="UniProtKB-KW"/>
</dbReference>
<evidence type="ECO:0000259" key="15">
    <source>
        <dbReference type="Pfam" id="PF00108"/>
    </source>
</evidence>
<evidence type="ECO:0000313" key="18">
    <source>
        <dbReference type="Proteomes" id="UP000056905"/>
    </source>
</evidence>
<evidence type="ECO:0000256" key="5">
    <source>
        <dbReference type="ARBA" id="ARBA00022752"/>
    </source>
</evidence>
<feature type="active site" description="Acyl-thioester intermediate" evidence="13">
    <location>
        <position position="90"/>
    </location>
</feature>
<dbReference type="Pfam" id="PF00108">
    <property type="entry name" value="Thiolase_N"/>
    <property type="match status" value="1"/>
</dbReference>
<dbReference type="Pfam" id="PF02803">
    <property type="entry name" value="Thiolase_C"/>
    <property type="match status" value="1"/>
</dbReference>
<dbReference type="SUPFAM" id="SSF53901">
    <property type="entry name" value="Thiolase-like"/>
    <property type="match status" value="2"/>
</dbReference>
<evidence type="ECO:0000256" key="11">
    <source>
        <dbReference type="ARBA" id="ARBA00024073"/>
    </source>
</evidence>
<dbReference type="STRING" id="69395.AQ619_16200"/>
<feature type="active site" description="Proton acceptor" evidence="13">
    <location>
        <position position="381"/>
    </location>
</feature>
<dbReference type="InterPro" id="IPR020613">
    <property type="entry name" value="Thiolase_CS"/>
</dbReference>
<dbReference type="PANTHER" id="PTHR43853">
    <property type="entry name" value="3-KETOACYL-COA THIOLASE, PEROXISOMAL"/>
    <property type="match status" value="1"/>
</dbReference>
<evidence type="ECO:0000313" key="17">
    <source>
        <dbReference type="EMBL" id="ALL14780.1"/>
    </source>
</evidence>
<keyword evidence="18" id="KW-1185">Reference proteome</keyword>
<proteinExistence type="inferred from homology"/>
<gene>
    <name evidence="17" type="ORF">AQ619_16200</name>
</gene>
<name>A0A0P0P399_9CAUL</name>
<dbReference type="KEGG" id="chq:AQ619_16200"/>
<dbReference type="EC" id="2.3.1.16" evidence="11"/>
<evidence type="ECO:0000256" key="2">
    <source>
        <dbReference type="ARBA" id="ARBA00005189"/>
    </source>
</evidence>
<comment type="subcellular location">
    <subcellularLocation>
        <location evidence="1">Peroxisome</location>
    </subcellularLocation>
</comment>
<evidence type="ECO:0000256" key="1">
    <source>
        <dbReference type="ARBA" id="ARBA00004275"/>
    </source>
</evidence>
<evidence type="ECO:0000256" key="3">
    <source>
        <dbReference type="ARBA" id="ARBA00010982"/>
    </source>
</evidence>
<organism evidence="17 18">
    <name type="scientific">Caulobacter henricii</name>
    <dbReference type="NCBI Taxonomy" id="69395"/>
    <lineage>
        <taxon>Bacteria</taxon>
        <taxon>Pseudomonadati</taxon>
        <taxon>Pseudomonadota</taxon>
        <taxon>Alphaproteobacteria</taxon>
        <taxon>Caulobacterales</taxon>
        <taxon>Caulobacteraceae</taxon>
        <taxon>Caulobacter</taxon>
    </lineage>
</organism>
<dbReference type="OrthoDB" id="9764638at2"/>
<dbReference type="PROSITE" id="PS00099">
    <property type="entry name" value="THIOLASE_3"/>
    <property type="match status" value="1"/>
</dbReference>
<feature type="active site" description="Proton acceptor" evidence="13">
    <location>
        <position position="351"/>
    </location>
</feature>
<reference evidence="17 18" key="1">
    <citation type="submission" date="2015-10" db="EMBL/GenBank/DDBJ databases">
        <title>Conservation of the essential genome among Caulobacter and Brevundimonas species.</title>
        <authorList>
            <person name="Scott D."/>
            <person name="Ely B."/>
        </authorList>
    </citation>
    <scope>NUCLEOTIDE SEQUENCE [LARGE SCALE GENOMIC DNA]</scope>
    <source>
        <strain evidence="17 18">CB4</strain>
    </source>
</reference>
<evidence type="ECO:0000256" key="10">
    <source>
        <dbReference type="ARBA" id="ARBA00023315"/>
    </source>
</evidence>
<dbReference type="GO" id="GO:0003988">
    <property type="term" value="F:acetyl-CoA C-acyltransferase activity"/>
    <property type="evidence" value="ECO:0007669"/>
    <property type="project" value="UniProtKB-EC"/>
</dbReference>